<dbReference type="InterPro" id="IPR000504">
    <property type="entry name" value="RRM_dom"/>
</dbReference>
<dbReference type="AlphaFoldDB" id="A0A1D6N0Q4"/>
<dbReference type="InParanoid" id="A0A1D6N0Q4"/>
<dbReference type="SUPFAM" id="SSF54928">
    <property type="entry name" value="RNA-binding domain, RBD"/>
    <property type="match status" value="1"/>
</dbReference>
<accession>A0A1D6N0Q4</accession>
<organism evidence="3">
    <name type="scientific">Zea mays</name>
    <name type="common">Maize</name>
    <dbReference type="NCBI Taxonomy" id="4577"/>
    <lineage>
        <taxon>Eukaryota</taxon>
        <taxon>Viridiplantae</taxon>
        <taxon>Streptophyta</taxon>
        <taxon>Embryophyta</taxon>
        <taxon>Tracheophyta</taxon>
        <taxon>Spermatophyta</taxon>
        <taxon>Magnoliopsida</taxon>
        <taxon>Liliopsida</taxon>
        <taxon>Poales</taxon>
        <taxon>Poaceae</taxon>
        <taxon>PACMAD clade</taxon>
        <taxon>Panicoideae</taxon>
        <taxon>Andropogonodae</taxon>
        <taxon>Andropogoneae</taxon>
        <taxon>Tripsacinae</taxon>
        <taxon>Zea</taxon>
    </lineage>
</organism>
<dbReference type="InterPro" id="IPR012677">
    <property type="entry name" value="Nucleotide-bd_a/b_plait_sf"/>
</dbReference>
<dbReference type="OrthoDB" id="439808at2759"/>
<dbReference type="GO" id="GO:0003723">
    <property type="term" value="F:RNA binding"/>
    <property type="evidence" value="ECO:0007669"/>
    <property type="project" value="UniProtKB-UniRule"/>
</dbReference>
<evidence type="ECO:0000256" key="1">
    <source>
        <dbReference type="ARBA" id="ARBA00022884"/>
    </source>
</evidence>
<proteinExistence type="predicted"/>
<evidence type="ECO:0000313" key="3">
    <source>
        <dbReference type="EMBL" id="ONM34367.1"/>
    </source>
</evidence>
<sequence>MSHQATAMMSGGGGAGQFGDTTLTKVFVGGLAWETHKDGMRAYFQQFGDILEAVVITDKNTGRSKGYGFVTFREPEAALRACIDPYPVIDGRRANCNLAYLGVNKSKRALTTMLPQYLQPYAAHVYGGGSSMRATMKSFQTAGGGASLMSFVPAADHGIQQGIPTYDSVYAAAGYSPYFSDYGYPLSYYQPYMVGLQQGGQLQQYAAVGGTAAAAPAANPSVGPYSYFQYGPASAAAAGGPYSMVQYPQLYQYAAAVAAGATAAPTTLAAGVVAGGLQQYGGAVAFTPNSIAQAAGMTMSLTSPALGAAPTTAQQFQYSGRLVPSSPPAAAAADQKPGLA</sequence>
<dbReference type="InterPro" id="IPR035979">
    <property type="entry name" value="RBD_domain_sf"/>
</dbReference>
<dbReference type="FunCoup" id="A0A1D6N0Q4">
    <property type="interactions" value="510"/>
</dbReference>
<dbReference type="PANTHER" id="PTHR11176">
    <property type="entry name" value="BOULE-RELATED"/>
    <property type="match status" value="1"/>
</dbReference>
<dbReference type="SMR" id="A0A1D6N0Q4"/>
<dbReference type="ExpressionAtlas" id="A0A1D6N0Q4">
    <property type="expression patterns" value="baseline and differential"/>
</dbReference>
<dbReference type="CDD" id="cd12384">
    <property type="entry name" value="RRM_RBM24_RBM38_like"/>
    <property type="match status" value="1"/>
</dbReference>
<dbReference type="Pfam" id="PF00076">
    <property type="entry name" value="RRM_1"/>
    <property type="match status" value="1"/>
</dbReference>
<dbReference type="eggNOG" id="KOG0149">
    <property type="taxonomic scope" value="Eukaryota"/>
</dbReference>
<dbReference type="Gene3D" id="3.30.70.330">
    <property type="match status" value="1"/>
</dbReference>
<dbReference type="PROSITE" id="PS50102">
    <property type="entry name" value="RRM"/>
    <property type="match status" value="1"/>
</dbReference>
<dbReference type="PANTHER" id="PTHR11176:SF21">
    <property type="entry name" value="OS01G0958500 PROTEIN"/>
    <property type="match status" value="1"/>
</dbReference>
<dbReference type="EMBL" id="CM007649">
    <property type="protein sequence ID" value="ONM34367.1"/>
    <property type="molecule type" value="Genomic_DNA"/>
</dbReference>
<reference evidence="3" key="1">
    <citation type="submission" date="2015-12" db="EMBL/GenBank/DDBJ databases">
        <title>Update maize B73 reference genome by single molecule sequencing technologies.</title>
        <authorList>
            <consortium name="Maize Genome Sequencing Project"/>
            <person name="Ware D."/>
        </authorList>
    </citation>
    <scope>NUCLEOTIDE SEQUENCE [LARGE SCALE GENOMIC DNA]</scope>
    <source>
        <tissue evidence="3">Seedling</tissue>
    </source>
</reference>
<dbReference type="FunFam" id="3.30.70.330:FF:000250">
    <property type="entry name" value="RNA-binding (RRM/RBD/RNP motifs) family protein"/>
    <property type="match status" value="1"/>
</dbReference>
<dbReference type="STRING" id="4577.A0A1D6N0Q4"/>
<name>A0A1D6N0Q4_MAIZE</name>
<evidence type="ECO:0000256" key="2">
    <source>
        <dbReference type="PROSITE-ProRule" id="PRU00176"/>
    </source>
</evidence>
<protein>
    <submittedName>
        <fullName evidence="3">RNA-binding (RRM/RBD/RNP motifs) family protein</fullName>
    </submittedName>
</protein>
<dbReference type="PaxDb" id="4577-GRMZM6G570512_P01"/>
<gene>
    <name evidence="3" type="ORF">ZEAMMB73_Zm00001d042042</name>
</gene>
<dbReference type="OMA" id="RFRIMTS"/>
<keyword evidence="1 2" id="KW-0694">RNA-binding</keyword>
<dbReference type="SMART" id="SM00360">
    <property type="entry name" value="RRM"/>
    <property type="match status" value="1"/>
</dbReference>